<accession>A0A9N8W5S0</accession>
<sequence length="121" mass="14330">MAQVAVPPIINSQVPTDEGGYIEESYLSTLTRRFVFEQQQGQEEVEDALSDISDFDEEWEELVQQMQQVLVAFLLPWLGRWLGRKFSFWAWTRFVKWYYYPRIADKAKPDYTEIAIIEGKK</sequence>
<comment type="caution">
    <text evidence="1">The sequence shown here is derived from an EMBL/GenBank/DDBJ whole genome shotgun (WGS) entry which is preliminary data.</text>
</comment>
<dbReference type="PANTHER" id="PTHR28230">
    <property type="entry name" value="CHROMOSOME 1, WHOLE GENOME SHOTGUN SEQUENCE"/>
    <property type="match status" value="1"/>
</dbReference>
<dbReference type="OrthoDB" id="5555533at2759"/>
<dbReference type="GO" id="GO:0005741">
    <property type="term" value="C:mitochondrial outer membrane"/>
    <property type="evidence" value="ECO:0007669"/>
    <property type="project" value="TreeGrafter"/>
</dbReference>
<gene>
    <name evidence="1" type="ORF">FCALED_LOCUS2399</name>
</gene>
<reference evidence="1" key="1">
    <citation type="submission" date="2021-06" db="EMBL/GenBank/DDBJ databases">
        <authorList>
            <person name="Kallberg Y."/>
            <person name="Tangrot J."/>
            <person name="Rosling A."/>
        </authorList>
    </citation>
    <scope>NUCLEOTIDE SEQUENCE</scope>
    <source>
        <strain evidence="1">UK204</strain>
    </source>
</reference>
<keyword evidence="2" id="KW-1185">Reference proteome</keyword>
<name>A0A9N8W5S0_9GLOM</name>
<proteinExistence type="predicted"/>
<dbReference type="Pfam" id="PF19117">
    <property type="entry name" value="Mim2"/>
    <property type="match status" value="1"/>
</dbReference>
<dbReference type="EMBL" id="CAJVPQ010000359">
    <property type="protein sequence ID" value="CAG8474597.1"/>
    <property type="molecule type" value="Genomic_DNA"/>
</dbReference>
<dbReference type="GO" id="GO:0070096">
    <property type="term" value="P:mitochondrial outer membrane translocase complex assembly"/>
    <property type="evidence" value="ECO:0007669"/>
    <property type="project" value="InterPro"/>
</dbReference>
<dbReference type="Proteomes" id="UP000789570">
    <property type="component" value="Unassembled WGS sequence"/>
</dbReference>
<evidence type="ECO:0000313" key="1">
    <source>
        <dbReference type="EMBL" id="CAG8474597.1"/>
    </source>
</evidence>
<dbReference type="GO" id="GO:0045040">
    <property type="term" value="P:protein insertion into mitochondrial outer membrane"/>
    <property type="evidence" value="ECO:0007669"/>
    <property type="project" value="InterPro"/>
</dbReference>
<organism evidence="1 2">
    <name type="scientific">Funneliformis caledonium</name>
    <dbReference type="NCBI Taxonomy" id="1117310"/>
    <lineage>
        <taxon>Eukaryota</taxon>
        <taxon>Fungi</taxon>
        <taxon>Fungi incertae sedis</taxon>
        <taxon>Mucoromycota</taxon>
        <taxon>Glomeromycotina</taxon>
        <taxon>Glomeromycetes</taxon>
        <taxon>Glomerales</taxon>
        <taxon>Glomeraceae</taxon>
        <taxon>Funneliformis</taxon>
    </lineage>
</organism>
<dbReference type="AlphaFoldDB" id="A0A9N8W5S0"/>
<dbReference type="PANTHER" id="PTHR28230:SF1">
    <property type="entry name" value="MITOCHONDRIAL IMPORT PROTEIN 2"/>
    <property type="match status" value="1"/>
</dbReference>
<evidence type="ECO:0000313" key="2">
    <source>
        <dbReference type="Proteomes" id="UP000789570"/>
    </source>
</evidence>
<dbReference type="InterPro" id="IPR037652">
    <property type="entry name" value="Mim2"/>
</dbReference>
<protein>
    <submittedName>
        <fullName evidence="1">15155_t:CDS:1</fullName>
    </submittedName>
</protein>